<dbReference type="Gene3D" id="3.30.70.360">
    <property type="match status" value="1"/>
</dbReference>
<evidence type="ECO:0000313" key="4">
    <source>
        <dbReference type="EMBL" id="KZC25292.1"/>
    </source>
</evidence>
<keyword evidence="5" id="KW-1185">Reference proteome</keyword>
<dbReference type="GO" id="GO:0006508">
    <property type="term" value="P:proteolysis"/>
    <property type="evidence" value="ECO:0007669"/>
    <property type="project" value="UniProtKB-KW"/>
</dbReference>
<reference evidence="4 5" key="1">
    <citation type="journal article" date="2016" name="MBio">
        <title>Lateral Gene Transfer in a Heavy Metal-Contaminated-Groundwater Microbial Community.</title>
        <authorList>
            <person name="Hemme C.L."/>
            <person name="Green S.J."/>
            <person name="Rishishwar L."/>
            <person name="Prakash O."/>
            <person name="Pettenato A."/>
            <person name="Chakraborty R."/>
            <person name="Deutschbauer A.M."/>
            <person name="Van Nostrand J.D."/>
            <person name="Wu L."/>
            <person name="He Z."/>
            <person name="Jordan I.K."/>
            <person name="Hazen T.C."/>
            <person name="Arkin A.P."/>
            <person name="Kostka J.E."/>
            <person name="Zhou J."/>
        </authorList>
    </citation>
    <scope>NUCLEOTIDE SEQUENCE [LARGE SCALE GENOMIC DNA]</scope>
    <source>
        <strain evidence="4 5">FW104-T7</strain>
    </source>
</reference>
<dbReference type="AlphaFoldDB" id="A0A154QMU6"/>
<dbReference type="Gene3D" id="3.40.630.10">
    <property type="entry name" value="Zn peptidases"/>
    <property type="match status" value="1"/>
</dbReference>
<keyword evidence="2" id="KW-0479">Metal-binding</keyword>
<evidence type="ECO:0000256" key="3">
    <source>
        <dbReference type="ARBA" id="ARBA00022801"/>
    </source>
</evidence>
<sequence>MDTARLSRYVSGLWDDEIVPQLVEYIRIPNKSPMFDQDWVAHGYMDAAVKLMETWARSKLSQLPGATLEVVRLEGRTPLIYIEVPGQGDDTVMLYGHLDKQPEMTGWAEGLGPWTPVRKGDKLYGRGGADDGYAIFGSLAALLALHEQGIPHARCVVMIEACEESGSYDLPFYVDHLAARIGSPSLVVCLDSGCGNYDQLWLTTSLRGMTGGNLSVQVLEEGVHSGDASGVVPSSFRILRELLSRLEDPTTGTIKPKELYVDIPQQRIDQAKLSAEVLGDDIYSKFPWSEGMQPVTRDLAELVLNRTWRPQLAVTGIGGIPPLESAGNVLRPFTAVKLSLRVPPTLNGAKGGEFVKQLLEKDPPYGAKVSFTLEKDGSGWNAPALSPWLEQAVSDASQNYFGAPATYMGEGGSIPFMGMLGEKFPKAQFLITGVLGPHSNAHGPNEFLHIPTGKKVSMVVAEVVAKHFEQGAKG</sequence>
<dbReference type="CDD" id="cd05682">
    <property type="entry name" value="M20_dipept_dapE"/>
    <property type="match status" value="1"/>
</dbReference>
<dbReference type="eggNOG" id="COG0624">
    <property type="taxonomic scope" value="Bacteria"/>
</dbReference>
<dbReference type="STRING" id="416169.RHOFW104T7_04260"/>
<proteinExistence type="predicted"/>
<dbReference type="EMBL" id="LVJS01000005">
    <property type="protein sequence ID" value="KZC25292.1"/>
    <property type="molecule type" value="Genomic_DNA"/>
</dbReference>
<dbReference type="PANTHER" id="PTHR43270">
    <property type="entry name" value="BETA-ALA-HIS DIPEPTIDASE"/>
    <property type="match status" value="1"/>
</dbReference>
<dbReference type="GO" id="GO:0008233">
    <property type="term" value="F:peptidase activity"/>
    <property type="evidence" value="ECO:0007669"/>
    <property type="project" value="UniProtKB-KW"/>
</dbReference>
<name>A0A154QMU6_9GAMM</name>
<dbReference type="PANTHER" id="PTHR43270:SF4">
    <property type="entry name" value="CARNOSINE DIPEPTIDASE 2, ISOFORM A"/>
    <property type="match status" value="1"/>
</dbReference>
<organism evidence="4 5">
    <name type="scientific">Rhodanobacter thiooxydans</name>
    <dbReference type="NCBI Taxonomy" id="416169"/>
    <lineage>
        <taxon>Bacteria</taxon>
        <taxon>Pseudomonadati</taxon>
        <taxon>Pseudomonadota</taxon>
        <taxon>Gammaproteobacteria</taxon>
        <taxon>Lysobacterales</taxon>
        <taxon>Rhodanobacteraceae</taxon>
        <taxon>Rhodanobacter</taxon>
    </lineage>
</organism>
<comment type="caution">
    <text evidence="4">The sequence shown here is derived from an EMBL/GenBank/DDBJ whole genome shotgun (WGS) entry which is preliminary data.</text>
</comment>
<dbReference type="RefSeq" id="WP_008435384.1">
    <property type="nucleotide sequence ID" value="NZ_LVJS01000005.1"/>
</dbReference>
<keyword evidence="3" id="KW-0378">Hydrolase</keyword>
<keyword evidence="1" id="KW-0645">Protease</keyword>
<evidence type="ECO:0000256" key="1">
    <source>
        <dbReference type="ARBA" id="ARBA00022670"/>
    </source>
</evidence>
<evidence type="ECO:0000256" key="2">
    <source>
        <dbReference type="ARBA" id="ARBA00022723"/>
    </source>
</evidence>
<dbReference type="Proteomes" id="UP000076131">
    <property type="component" value="Unassembled WGS sequence"/>
</dbReference>
<evidence type="ECO:0000313" key="5">
    <source>
        <dbReference type="Proteomes" id="UP000076131"/>
    </source>
</evidence>
<dbReference type="InterPro" id="IPR051458">
    <property type="entry name" value="Cyt/Met_Dipeptidase"/>
</dbReference>
<protein>
    <submittedName>
        <fullName evidence="4">Peptidase M20</fullName>
    </submittedName>
</protein>
<dbReference type="GO" id="GO:0046872">
    <property type="term" value="F:metal ion binding"/>
    <property type="evidence" value="ECO:0007669"/>
    <property type="project" value="UniProtKB-KW"/>
</dbReference>
<accession>A0A154QMU6</accession>
<dbReference type="SUPFAM" id="SSF53187">
    <property type="entry name" value="Zn-dependent exopeptidases"/>
    <property type="match status" value="1"/>
</dbReference>
<dbReference type="Pfam" id="PF01546">
    <property type="entry name" value="Peptidase_M20"/>
    <property type="match status" value="1"/>
</dbReference>
<gene>
    <name evidence="4" type="ORF">RHOFW104T7_04260</name>
</gene>
<dbReference type="InterPro" id="IPR002933">
    <property type="entry name" value="Peptidase_M20"/>
</dbReference>